<evidence type="ECO:0000313" key="2">
    <source>
        <dbReference type="Proteomes" id="UP000267096"/>
    </source>
</evidence>
<accession>A0A3P6PUD9</accession>
<dbReference type="Proteomes" id="UP000267096">
    <property type="component" value="Unassembled WGS sequence"/>
</dbReference>
<reference evidence="1 2" key="1">
    <citation type="submission" date="2018-11" db="EMBL/GenBank/DDBJ databases">
        <authorList>
            <consortium name="Pathogen Informatics"/>
        </authorList>
    </citation>
    <scope>NUCLEOTIDE SEQUENCE [LARGE SCALE GENOMIC DNA]</scope>
</reference>
<proteinExistence type="predicted"/>
<name>A0A3P6PUD9_ANISI</name>
<evidence type="ECO:0000313" key="1">
    <source>
        <dbReference type="EMBL" id="VDK30965.1"/>
    </source>
</evidence>
<dbReference type="AlphaFoldDB" id="A0A3P6PUD9"/>
<dbReference type="EMBL" id="UYRR01021384">
    <property type="protein sequence ID" value="VDK30965.1"/>
    <property type="molecule type" value="Genomic_DNA"/>
</dbReference>
<gene>
    <name evidence="1" type="ORF">ASIM_LOCUS8158</name>
</gene>
<organism evidence="1 2">
    <name type="scientific">Anisakis simplex</name>
    <name type="common">Herring worm</name>
    <dbReference type="NCBI Taxonomy" id="6269"/>
    <lineage>
        <taxon>Eukaryota</taxon>
        <taxon>Metazoa</taxon>
        <taxon>Ecdysozoa</taxon>
        <taxon>Nematoda</taxon>
        <taxon>Chromadorea</taxon>
        <taxon>Rhabditida</taxon>
        <taxon>Spirurina</taxon>
        <taxon>Ascaridomorpha</taxon>
        <taxon>Ascaridoidea</taxon>
        <taxon>Anisakidae</taxon>
        <taxon>Anisakis</taxon>
        <taxon>Anisakis simplex complex</taxon>
    </lineage>
</organism>
<protein>
    <submittedName>
        <fullName evidence="1">Uncharacterized protein</fullName>
    </submittedName>
</protein>
<sequence length="68" mass="8141">MSRSDILEARKILQKLYLLIKEMEAARRDRKGVDDIRQIARQQVDLTNSFYSSNQKIPYQVDWMPKEI</sequence>
<keyword evidence="2" id="KW-1185">Reference proteome</keyword>